<keyword evidence="3" id="KW-1185">Reference proteome</keyword>
<dbReference type="SUPFAM" id="SSF81383">
    <property type="entry name" value="F-box domain"/>
    <property type="match status" value="1"/>
</dbReference>
<dbReference type="OrthoDB" id="2651843at2759"/>
<proteinExistence type="predicted"/>
<dbReference type="EMBL" id="KN822955">
    <property type="protein sequence ID" value="KIO32335.1"/>
    <property type="molecule type" value="Genomic_DNA"/>
</dbReference>
<name>A0A0C3QJC0_9AGAM</name>
<reference evidence="2 3" key="1">
    <citation type="submission" date="2014-04" db="EMBL/GenBank/DDBJ databases">
        <authorList>
            <consortium name="DOE Joint Genome Institute"/>
            <person name="Kuo A."/>
            <person name="Girlanda M."/>
            <person name="Perotto S."/>
            <person name="Kohler A."/>
            <person name="Nagy L.G."/>
            <person name="Floudas D."/>
            <person name="Copeland A."/>
            <person name="Barry K.W."/>
            <person name="Cichocki N."/>
            <person name="Veneault-Fourrey C."/>
            <person name="LaButti K."/>
            <person name="Lindquist E.A."/>
            <person name="Lipzen A."/>
            <person name="Lundell T."/>
            <person name="Morin E."/>
            <person name="Murat C."/>
            <person name="Sun H."/>
            <person name="Tunlid A."/>
            <person name="Henrissat B."/>
            <person name="Grigoriev I.V."/>
            <person name="Hibbett D.S."/>
            <person name="Martin F."/>
            <person name="Nordberg H.P."/>
            <person name="Cantor M.N."/>
            <person name="Hua S.X."/>
        </authorList>
    </citation>
    <scope>NUCLEOTIDE SEQUENCE [LARGE SCALE GENOMIC DNA]</scope>
    <source>
        <strain evidence="2 3">MUT 4182</strain>
    </source>
</reference>
<gene>
    <name evidence="2" type="ORF">M407DRAFT_18650</name>
</gene>
<organism evidence="2 3">
    <name type="scientific">Tulasnella calospora MUT 4182</name>
    <dbReference type="NCBI Taxonomy" id="1051891"/>
    <lineage>
        <taxon>Eukaryota</taxon>
        <taxon>Fungi</taxon>
        <taxon>Dikarya</taxon>
        <taxon>Basidiomycota</taxon>
        <taxon>Agaricomycotina</taxon>
        <taxon>Agaricomycetes</taxon>
        <taxon>Cantharellales</taxon>
        <taxon>Tulasnellaceae</taxon>
        <taxon>Tulasnella</taxon>
    </lineage>
</organism>
<evidence type="ECO:0000313" key="3">
    <source>
        <dbReference type="Proteomes" id="UP000054248"/>
    </source>
</evidence>
<evidence type="ECO:0000259" key="1">
    <source>
        <dbReference type="Pfam" id="PF12937"/>
    </source>
</evidence>
<dbReference type="InterPro" id="IPR036047">
    <property type="entry name" value="F-box-like_dom_sf"/>
</dbReference>
<reference evidence="3" key="2">
    <citation type="submission" date="2015-01" db="EMBL/GenBank/DDBJ databases">
        <title>Evolutionary Origins and Diversification of the Mycorrhizal Mutualists.</title>
        <authorList>
            <consortium name="DOE Joint Genome Institute"/>
            <consortium name="Mycorrhizal Genomics Consortium"/>
            <person name="Kohler A."/>
            <person name="Kuo A."/>
            <person name="Nagy L.G."/>
            <person name="Floudas D."/>
            <person name="Copeland A."/>
            <person name="Barry K.W."/>
            <person name="Cichocki N."/>
            <person name="Veneault-Fourrey C."/>
            <person name="LaButti K."/>
            <person name="Lindquist E.A."/>
            <person name="Lipzen A."/>
            <person name="Lundell T."/>
            <person name="Morin E."/>
            <person name="Murat C."/>
            <person name="Riley R."/>
            <person name="Ohm R."/>
            <person name="Sun H."/>
            <person name="Tunlid A."/>
            <person name="Henrissat B."/>
            <person name="Grigoriev I.V."/>
            <person name="Hibbett D.S."/>
            <person name="Martin F."/>
        </authorList>
    </citation>
    <scope>NUCLEOTIDE SEQUENCE [LARGE SCALE GENOMIC DNA]</scope>
    <source>
        <strain evidence="3">MUT 4182</strain>
    </source>
</reference>
<sequence length="131" mass="14630">MTGQSEYQGGQIHHGGELFEKAASVFSIPELASMVFAFADQATLAACAVVCPLWKEPALDELWKHLDSVLPLTELLPDVGTLSLSEEVDDLVRLMRSVDWTKFRSYAQRVRNLNVEPSYDPYESSFIPRGP</sequence>
<dbReference type="HOGENOM" id="CLU_1929130_0_0_1"/>
<dbReference type="AlphaFoldDB" id="A0A0C3QJC0"/>
<dbReference type="InterPro" id="IPR001810">
    <property type="entry name" value="F-box_dom"/>
</dbReference>
<evidence type="ECO:0000313" key="2">
    <source>
        <dbReference type="EMBL" id="KIO32335.1"/>
    </source>
</evidence>
<feature type="domain" description="F-box" evidence="1">
    <location>
        <begin position="29"/>
        <end position="67"/>
    </location>
</feature>
<accession>A0A0C3QJC0</accession>
<dbReference type="Pfam" id="PF12937">
    <property type="entry name" value="F-box-like"/>
    <property type="match status" value="1"/>
</dbReference>
<protein>
    <recommendedName>
        <fullName evidence="1">F-box domain-containing protein</fullName>
    </recommendedName>
</protein>
<dbReference type="Proteomes" id="UP000054248">
    <property type="component" value="Unassembled WGS sequence"/>
</dbReference>
<dbReference type="STRING" id="1051891.A0A0C3QJC0"/>